<keyword evidence="1" id="KW-1185">Reference proteome</keyword>
<dbReference type="WBParaSite" id="nRc.2.0.1.t26487-RA">
    <property type="protein sequence ID" value="nRc.2.0.1.t26487-RA"/>
    <property type="gene ID" value="nRc.2.0.1.g26487"/>
</dbReference>
<evidence type="ECO:0000313" key="1">
    <source>
        <dbReference type="Proteomes" id="UP000887565"/>
    </source>
</evidence>
<name>A0A915JK87_ROMCU</name>
<sequence length="84" mass="10061">MFLLRKAYIAAVCEQATYCISVLSSQFLNKVDKDEINIEEIDRRKLAYYEFVDKYSHFPTTSSIFPNVRRTKKHRRFVDEIYLS</sequence>
<organism evidence="1 2">
    <name type="scientific">Romanomermis culicivorax</name>
    <name type="common">Nematode worm</name>
    <dbReference type="NCBI Taxonomy" id="13658"/>
    <lineage>
        <taxon>Eukaryota</taxon>
        <taxon>Metazoa</taxon>
        <taxon>Ecdysozoa</taxon>
        <taxon>Nematoda</taxon>
        <taxon>Enoplea</taxon>
        <taxon>Dorylaimia</taxon>
        <taxon>Mermithida</taxon>
        <taxon>Mermithoidea</taxon>
        <taxon>Mermithidae</taxon>
        <taxon>Romanomermis</taxon>
    </lineage>
</organism>
<evidence type="ECO:0000313" key="2">
    <source>
        <dbReference type="WBParaSite" id="nRc.2.0.1.t26487-RA"/>
    </source>
</evidence>
<reference evidence="2" key="1">
    <citation type="submission" date="2022-11" db="UniProtKB">
        <authorList>
            <consortium name="WormBaseParasite"/>
        </authorList>
    </citation>
    <scope>IDENTIFICATION</scope>
</reference>
<accession>A0A915JK87</accession>
<dbReference type="Proteomes" id="UP000887565">
    <property type="component" value="Unplaced"/>
</dbReference>
<dbReference type="AlphaFoldDB" id="A0A915JK87"/>
<protein>
    <submittedName>
        <fullName evidence="2">ATP-binding protein</fullName>
    </submittedName>
</protein>
<proteinExistence type="predicted"/>